<comment type="similarity">
    <text evidence="5 11">Belongs to the purine/pyrimidine phosphoribosyltransferase family.</text>
</comment>
<evidence type="ECO:0000256" key="3">
    <source>
        <dbReference type="ARBA" id="ARBA00004496"/>
    </source>
</evidence>
<dbReference type="InterPro" id="IPR005764">
    <property type="entry name" value="Ade_phspho_trans"/>
</dbReference>
<feature type="domain" description="Phosphoribosyltransferase" evidence="12">
    <location>
        <begin position="32"/>
        <end position="148"/>
    </location>
</feature>
<comment type="pathway">
    <text evidence="4 11">Purine metabolism; AMP biosynthesis via salvage pathway; AMP from adenine: step 1/1.</text>
</comment>
<evidence type="ECO:0000256" key="1">
    <source>
        <dbReference type="ARBA" id="ARBA00000868"/>
    </source>
</evidence>
<keyword evidence="9 11" id="KW-0808">Transferase</keyword>
<evidence type="ECO:0000259" key="12">
    <source>
        <dbReference type="Pfam" id="PF00156"/>
    </source>
</evidence>
<dbReference type="GO" id="GO:0003999">
    <property type="term" value="F:adenine phosphoribosyltransferase activity"/>
    <property type="evidence" value="ECO:0007669"/>
    <property type="project" value="UniProtKB-EC"/>
</dbReference>
<evidence type="ECO:0000256" key="5">
    <source>
        <dbReference type="ARBA" id="ARBA00008391"/>
    </source>
</evidence>
<dbReference type="InterPro" id="IPR000836">
    <property type="entry name" value="PRTase_dom"/>
</dbReference>
<dbReference type="PANTHER" id="PTHR32315:SF3">
    <property type="entry name" value="ADENINE PHOSPHORIBOSYLTRANSFERASE"/>
    <property type="match status" value="1"/>
</dbReference>
<comment type="caution">
    <text evidence="13">The sequence shown here is derived from an EMBL/GenBank/DDBJ whole genome shotgun (WGS) entry which is preliminary data.</text>
</comment>
<dbReference type="CDD" id="cd06223">
    <property type="entry name" value="PRTases_typeI"/>
    <property type="match status" value="1"/>
</dbReference>
<dbReference type="InterPro" id="IPR050054">
    <property type="entry name" value="UPRTase/APRTase"/>
</dbReference>
<dbReference type="Gene3D" id="3.40.50.2020">
    <property type="match status" value="1"/>
</dbReference>
<dbReference type="Pfam" id="PF00156">
    <property type="entry name" value="Pribosyltran"/>
    <property type="match status" value="1"/>
</dbReference>
<evidence type="ECO:0000256" key="9">
    <source>
        <dbReference type="ARBA" id="ARBA00022679"/>
    </source>
</evidence>
<comment type="catalytic activity">
    <reaction evidence="1 11">
        <text>AMP + diphosphate = 5-phospho-alpha-D-ribose 1-diphosphate + adenine</text>
        <dbReference type="Rhea" id="RHEA:16609"/>
        <dbReference type="ChEBI" id="CHEBI:16708"/>
        <dbReference type="ChEBI" id="CHEBI:33019"/>
        <dbReference type="ChEBI" id="CHEBI:58017"/>
        <dbReference type="ChEBI" id="CHEBI:456215"/>
        <dbReference type="EC" id="2.4.2.7"/>
    </reaction>
</comment>
<keyword evidence="10 11" id="KW-0660">Purine salvage</keyword>
<proteinExistence type="inferred from homology"/>
<comment type="function">
    <text evidence="2 11">Catalyzes a salvage reaction resulting in the formation of AMP, that is energically less costly than de novo synthesis.</text>
</comment>
<evidence type="ECO:0000313" key="14">
    <source>
        <dbReference type="Proteomes" id="UP001596043"/>
    </source>
</evidence>
<dbReference type="NCBIfam" id="NF002633">
    <property type="entry name" value="PRK02304.1-2"/>
    <property type="match status" value="1"/>
</dbReference>
<dbReference type="EMBL" id="JBHSFV010000002">
    <property type="protein sequence ID" value="MFC4633163.1"/>
    <property type="molecule type" value="Genomic_DNA"/>
</dbReference>
<organism evidence="13 14">
    <name type="scientific">Dokdonia ponticola</name>
    <dbReference type="NCBI Taxonomy" id="2041041"/>
    <lineage>
        <taxon>Bacteria</taxon>
        <taxon>Pseudomonadati</taxon>
        <taxon>Bacteroidota</taxon>
        <taxon>Flavobacteriia</taxon>
        <taxon>Flavobacteriales</taxon>
        <taxon>Flavobacteriaceae</taxon>
        <taxon>Dokdonia</taxon>
    </lineage>
</organism>
<dbReference type="HAMAP" id="MF_00004">
    <property type="entry name" value="Aden_phosphoribosyltr"/>
    <property type="match status" value="1"/>
</dbReference>
<sequence length="170" mass="18429">MKLIDHIRDIKDFPTPGILFKDITPLLGNKTAFAKAAQELLELIGDQQIDKVVGVESRGFFFGGVLAEKLNAGFVPVRKPGKLPHTTVSQTYALEYGTDTLEIHKDAIQPGDKVLVHDDVLATGGTAQAVVKLIEALGGEVVQCNFLIELSFLSGKEKLQGQDIKAVITY</sequence>
<dbReference type="NCBIfam" id="NF002636">
    <property type="entry name" value="PRK02304.1-5"/>
    <property type="match status" value="1"/>
</dbReference>
<gene>
    <name evidence="11" type="primary">apt</name>
    <name evidence="13" type="ORF">ACFO3O_04555</name>
</gene>
<dbReference type="NCBIfam" id="NF002634">
    <property type="entry name" value="PRK02304.1-3"/>
    <property type="match status" value="1"/>
</dbReference>
<evidence type="ECO:0000256" key="11">
    <source>
        <dbReference type="HAMAP-Rule" id="MF_00004"/>
    </source>
</evidence>
<evidence type="ECO:0000313" key="13">
    <source>
        <dbReference type="EMBL" id="MFC4633163.1"/>
    </source>
</evidence>
<keyword evidence="7 11" id="KW-0963">Cytoplasm</keyword>
<evidence type="ECO:0000256" key="7">
    <source>
        <dbReference type="ARBA" id="ARBA00022490"/>
    </source>
</evidence>
<dbReference type="NCBIfam" id="TIGR01090">
    <property type="entry name" value="apt"/>
    <property type="match status" value="1"/>
</dbReference>
<dbReference type="InterPro" id="IPR029057">
    <property type="entry name" value="PRTase-like"/>
</dbReference>
<evidence type="ECO:0000256" key="8">
    <source>
        <dbReference type="ARBA" id="ARBA00022676"/>
    </source>
</evidence>
<name>A0ABV9HTG6_9FLAO</name>
<reference evidence="14" key="1">
    <citation type="journal article" date="2019" name="Int. J. Syst. Evol. Microbiol.">
        <title>The Global Catalogue of Microorganisms (GCM) 10K type strain sequencing project: providing services to taxonomists for standard genome sequencing and annotation.</title>
        <authorList>
            <consortium name="The Broad Institute Genomics Platform"/>
            <consortium name="The Broad Institute Genome Sequencing Center for Infectious Disease"/>
            <person name="Wu L."/>
            <person name="Ma J."/>
        </authorList>
    </citation>
    <scope>NUCLEOTIDE SEQUENCE [LARGE SCALE GENOMIC DNA]</scope>
    <source>
        <strain evidence="14">YJ-61-S</strain>
    </source>
</reference>
<dbReference type="Proteomes" id="UP001596043">
    <property type="component" value="Unassembled WGS sequence"/>
</dbReference>
<accession>A0ABV9HTG6</accession>
<dbReference type="PANTHER" id="PTHR32315">
    <property type="entry name" value="ADENINE PHOSPHORIBOSYLTRANSFERASE"/>
    <property type="match status" value="1"/>
</dbReference>
<evidence type="ECO:0000256" key="2">
    <source>
        <dbReference type="ARBA" id="ARBA00003968"/>
    </source>
</evidence>
<evidence type="ECO:0000256" key="10">
    <source>
        <dbReference type="ARBA" id="ARBA00022726"/>
    </source>
</evidence>
<keyword evidence="8 11" id="KW-0328">Glycosyltransferase</keyword>
<dbReference type="SUPFAM" id="SSF53271">
    <property type="entry name" value="PRTase-like"/>
    <property type="match status" value="1"/>
</dbReference>
<evidence type="ECO:0000256" key="4">
    <source>
        <dbReference type="ARBA" id="ARBA00004659"/>
    </source>
</evidence>
<comment type="subcellular location">
    <subcellularLocation>
        <location evidence="3 11">Cytoplasm</location>
    </subcellularLocation>
</comment>
<dbReference type="EC" id="2.4.2.7" evidence="6 11"/>
<protein>
    <recommendedName>
        <fullName evidence="6 11">Adenine phosphoribosyltransferase</fullName>
        <shortName evidence="11">APRT</shortName>
        <ecNumber evidence="6 11">2.4.2.7</ecNumber>
    </recommendedName>
</protein>
<keyword evidence="14" id="KW-1185">Reference proteome</keyword>
<evidence type="ECO:0000256" key="6">
    <source>
        <dbReference type="ARBA" id="ARBA00011893"/>
    </source>
</evidence>
<dbReference type="RefSeq" id="WP_379977356.1">
    <property type="nucleotide sequence ID" value="NZ_JBHSFV010000002.1"/>
</dbReference>
<comment type="subunit">
    <text evidence="11">Homodimer.</text>
</comment>